<dbReference type="Gene3D" id="2.40.290.10">
    <property type="match status" value="1"/>
</dbReference>
<evidence type="ECO:0000256" key="1">
    <source>
        <dbReference type="ARBA" id="ARBA00023125"/>
    </source>
</evidence>
<dbReference type="SUPFAM" id="SSF100939">
    <property type="entry name" value="SPOC domain-like"/>
    <property type="match status" value="1"/>
</dbReference>
<evidence type="ECO:0000259" key="2">
    <source>
        <dbReference type="SMART" id="SM00559"/>
    </source>
</evidence>
<sequence>MPETDSPSPFWSGTITFGMVTIPVSLVSATRSSAGVSLRQLAPDGAPLRRQYVCPDHERALEPDEIARAYELDSGQYVIMTDDELDALAPEASHDIELRQFVDRAALSPMLFERPYFLLPDSESTKPYHLLAQVLEATGRAGIATFVMRGHQHVVAIVADDQLLRAQTLRFVSELRTPATIGLPSPPDDLDEAQIQRLRAVIRAHTATEIAESELEDEARAQVLALAEQKLAEHRDVVQVPSDEPGPDAEIIDLMRVLQRSLARPA</sequence>
<dbReference type="InterPro" id="IPR006164">
    <property type="entry name" value="DNA_bd_Ku70/Ku80"/>
</dbReference>
<dbReference type="InterPro" id="IPR016194">
    <property type="entry name" value="SPOC-like_C_dom_sf"/>
</dbReference>
<evidence type="ECO:0000313" key="3">
    <source>
        <dbReference type="EMBL" id="PRQ09898.1"/>
    </source>
</evidence>
<dbReference type="GO" id="GO:0003690">
    <property type="term" value="F:double-stranded DNA binding"/>
    <property type="evidence" value="ECO:0007669"/>
    <property type="project" value="TreeGrafter"/>
</dbReference>
<accession>A0A2S9YXS9</accession>
<comment type="caution">
    <text evidence="3">The sequence shown here is derived from an EMBL/GenBank/DDBJ whole genome shotgun (WGS) entry which is preliminary data.</text>
</comment>
<name>A0A2S9YXS9_9BACT</name>
<dbReference type="PIRSF" id="PIRSF006493">
    <property type="entry name" value="Prok_Ku"/>
    <property type="match status" value="1"/>
</dbReference>
<reference evidence="3 4" key="1">
    <citation type="submission" date="2018-03" db="EMBL/GenBank/DDBJ databases">
        <title>Draft Genome Sequences of the Obligatory Marine Myxobacteria Enhygromyxa salina SWB007.</title>
        <authorList>
            <person name="Poehlein A."/>
            <person name="Moghaddam J.A."/>
            <person name="Harms H."/>
            <person name="Alanjari M."/>
            <person name="Koenig G.M."/>
            <person name="Daniel R."/>
            <person name="Schaeberle T.F."/>
        </authorList>
    </citation>
    <scope>NUCLEOTIDE SEQUENCE [LARGE SCALE GENOMIC DNA]</scope>
    <source>
        <strain evidence="3 4">SWB007</strain>
    </source>
</reference>
<protein>
    <submittedName>
        <fullName evidence="3">Putative DNA repair protein YkoV</fullName>
    </submittedName>
</protein>
<dbReference type="EMBL" id="PVNL01000010">
    <property type="protein sequence ID" value="PRQ09898.1"/>
    <property type="molecule type" value="Genomic_DNA"/>
</dbReference>
<dbReference type="PANTHER" id="PTHR41251">
    <property type="entry name" value="NON-HOMOLOGOUS END JOINING PROTEIN KU"/>
    <property type="match status" value="1"/>
</dbReference>
<dbReference type="PANTHER" id="PTHR41251:SF1">
    <property type="entry name" value="NON-HOMOLOGOUS END JOINING PROTEIN KU"/>
    <property type="match status" value="1"/>
</dbReference>
<dbReference type="RefSeq" id="WP_106087472.1">
    <property type="nucleotide sequence ID" value="NZ_PVNL01000010.1"/>
</dbReference>
<keyword evidence="1" id="KW-0238">DNA-binding</keyword>
<dbReference type="NCBIfam" id="TIGR02772">
    <property type="entry name" value="Ku_bact"/>
    <property type="match status" value="1"/>
</dbReference>
<dbReference type="AlphaFoldDB" id="A0A2S9YXS9"/>
<organism evidence="3 4">
    <name type="scientific">Enhygromyxa salina</name>
    <dbReference type="NCBI Taxonomy" id="215803"/>
    <lineage>
        <taxon>Bacteria</taxon>
        <taxon>Pseudomonadati</taxon>
        <taxon>Myxococcota</taxon>
        <taxon>Polyangia</taxon>
        <taxon>Nannocystales</taxon>
        <taxon>Nannocystaceae</taxon>
        <taxon>Enhygromyxa</taxon>
    </lineage>
</organism>
<feature type="domain" description="Ku" evidence="2">
    <location>
        <begin position="58"/>
        <end position="188"/>
    </location>
</feature>
<evidence type="ECO:0000313" key="4">
    <source>
        <dbReference type="Proteomes" id="UP000238823"/>
    </source>
</evidence>
<proteinExistence type="predicted"/>
<dbReference type="InterPro" id="IPR009187">
    <property type="entry name" value="Prok_Ku"/>
</dbReference>
<dbReference type="Pfam" id="PF02735">
    <property type="entry name" value="Ku"/>
    <property type="match status" value="1"/>
</dbReference>
<gene>
    <name evidence="3" type="primary">ykoV_2</name>
    <name evidence="3" type="ORF">ENSA7_03790</name>
</gene>
<dbReference type="OrthoDB" id="9795084at2"/>
<dbReference type="GO" id="GO:0006303">
    <property type="term" value="P:double-strand break repair via nonhomologous end joining"/>
    <property type="evidence" value="ECO:0007669"/>
    <property type="project" value="InterPro"/>
</dbReference>
<dbReference type="Proteomes" id="UP000238823">
    <property type="component" value="Unassembled WGS sequence"/>
</dbReference>
<dbReference type="SMART" id="SM00559">
    <property type="entry name" value="Ku78"/>
    <property type="match status" value="1"/>
</dbReference>